<dbReference type="SUPFAM" id="SSF49785">
    <property type="entry name" value="Galactose-binding domain-like"/>
    <property type="match status" value="1"/>
</dbReference>
<dbReference type="PANTHER" id="PTHR24543">
    <property type="entry name" value="MULTICOPPER OXIDASE-RELATED"/>
    <property type="match status" value="1"/>
</dbReference>
<dbReference type="Proteomes" id="UP000034805">
    <property type="component" value="Unassembled WGS sequence"/>
</dbReference>
<accession>A0A0P7XNA3</accession>
<dbReference type="InterPro" id="IPR008979">
    <property type="entry name" value="Galactose-bd-like_sf"/>
</dbReference>
<feature type="region of interest" description="Disordered" evidence="1">
    <location>
        <begin position="14"/>
        <end position="57"/>
    </location>
</feature>
<name>A0A0P7XNA3_SCLFO</name>
<dbReference type="PROSITE" id="PS01285">
    <property type="entry name" value="FA58C_1"/>
    <property type="match status" value="1"/>
</dbReference>
<evidence type="ECO:0000313" key="4">
    <source>
        <dbReference type="Proteomes" id="UP000034805"/>
    </source>
</evidence>
<dbReference type="AlphaFoldDB" id="A0A0P7XNA3"/>
<dbReference type="Gene3D" id="2.60.120.260">
    <property type="entry name" value="Galactose-binding domain-like"/>
    <property type="match status" value="1"/>
</dbReference>
<proteinExistence type="predicted"/>
<dbReference type="EMBL" id="JARO02001000">
    <property type="protein sequence ID" value="KPP76758.1"/>
    <property type="molecule type" value="Genomic_DNA"/>
</dbReference>
<dbReference type="Pfam" id="PF00754">
    <property type="entry name" value="F5_F8_type_C"/>
    <property type="match status" value="1"/>
</dbReference>
<comment type="caution">
    <text evidence="3">The sequence shown here is derived from an EMBL/GenBank/DDBJ whole genome shotgun (WGS) entry which is preliminary data.</text>
</comment>
<reference evidence="3 4" key="1">
    <citation type="submission" date="2015-08" db="EMBL/GenBank/DDBJ databases">
        <title>The genome of the Asian arowana (Scleropages formosus).</title>
        <authorList>
            <person name="Tan M.H."/>
            <person name="Gan H.M."/>
            <person name="Croft L.J."/>
            <person name="Austin C.M."/>
        </authorList>
    </citation>
    <scope>NUCLEOTIDE SEQUENCE [LARGE SCALE GENOMIC DNA]</scope>
    <source>
        <strain evidence="3">Aro1</strain>
    </source>
</reference>
<organism evidence="3 4">
    <name type="scientific">Scleropages formosus</name>
    <name type="common">Asian bonytongue</name>
    <name type="synonym">Osteoglossum formosum</name>
    <dbReference type="NCBI Taxonomy" id="113540"/>
    <lineage>
        <taxon>Eukaryota</taxon>
        <taxon>Metazoa</taxon>
        <taxon>Chordata</taxon>
        <taxon>Craniata</taxon>
        <taxon>Vertebrata</taxon>
        <taxon>Euteleostomi</taxon>
        <taxon>Actinopterygii</taxon>
        <taxon>Neopterygii</taxon>
        <taxon>Teleostei</taxon>
        <taxon>Osteoglossocephala</taxon>
        <taxon>Osteoglossomorpha</taxon>
        <taxon>Osteoglossiformes</taxon>
        <taxon>Osteoglossidae</taxon>
        <taxon>Scleropages</taxon>
    </lineage>
</organism>
<gene>
    <name evidence="3" type="ORF">Z043_103872</name>
</gene>
<evidence type="ECO:0000256" key="1">
    <source>
        <dbReference type="SAM" id="MobiDB-lite"/>
    </source>
</evidence>
<evidence type="ECO:0000313" key="3">
    <source>
        <dbReference type="EMBL" id="KPP76758.1"/>
    </source>
</evidence>
<dbReference type="PANTHER" id="PTHR24543:SF325">
    <property type="entry name" value="F5_8 TYPE C DOMAIN-CONTAINING PROTEIN"/>
    <property type="match status" value="1"/>
</dbReference>
<evidence type="ECO:0000259" key="2">
    <source>
        <dbReference type="PROSITE" id="PS50022"/>
    </source>
</evidence>
<dbReference type="PROSITE" id="PS50022">
    <property type="entry name" value="FA58C_3"/>
    <property type="match status" value="1"/>
</dbReference>
<protein>
    <recommendedName>
        <fullName evidence="2">F5/8 type C domain-containing protein</fullName>
    </recommendedName>
</protein>
<dbReference type="InterPro" id="IPR000421">
    <property type="entry name" value="FA58C"/>
</dbReference>
<feature type="domain" description="F5/8 type C" evidence="2">
    <location>
        <begin position="13"/>
        <end position="134"/>
    </location>
</feature>
<dbReference type="STRING" id="113540.ENSSFOP00015028514"/>
<sequence length="134" mass="14755">MTRLTLRLPHDNCEGPLGAAVPPSAFESSTQLSESHAPRLARLNRREGSGGWAPQRTDRNRWLQVDLRDRVEVTGVATQGRHGSSDWVTSYQLMVSDTGRAWKRYRLEDGVTVSPGGGADVALRLLLCCPIKDS</sequence>